<evidence type="ECO:0000313" key="3">
    <source>
        <dbReference type="Proteomes" id="UP000245942"/>
    </source>
</evidence>
<protein>
    <submittedName>
        <fullName evidence="2">Uncharacterized protein</fullName>
    </submittedName>
</protein>
<proteinExistence type="predicted"/>
<dbReference type="GeneID" id="37016254"/>
<feature type="region of interest" description="Disordered" evidence="1">
    <location>
        <begin position="1"/>
        <end position="64"/>
    </location>
</feature>
<keyword evidence="3" id="KW-1185">Reference proteome</keyword>
<evidence type="ECO:0000313" key="2">
    <source>
        <dbReference type="EMBL" id="PWN18601.1"/>
    </source>
</evidence>
<dbReference type="Proteomes" id="UP000245942">
    <property type="component" value="Unassembled WGS sequence"/>
</dbReference>
<dbReference type="RefSeq" id="XP_025345761.1">
    <property type="nucleotide sequence ID" value="XM_025494520.1"/>
</dbReference>
<sequence>MDDSSASALPGEPVPTNEAASEPVNLSQESMGRSPSALNDHRTGSSPASGDELFSETPLTPRQEKQLLMRDPNYVPEGWLVPLEVPYTFVEGQTLEAYAAFVVPNRYPVRMGSSDEVGGQESVAIRAFAAWDKYFTAGQSSVGGVAVPWIYKENALLPRKELPAFVKAGTAMHATVACTRTVIMEAFRLLHDPSSPPVPCLLPIRTPLRQGQACLVCAICHEECDAQGSVKPPPSEKATTPVQKKKKKRPRRKRVTPRSVVAKQRGRMEELLEEGIAWIAEWEATLGGIRDPSVSQPFLQLLRIKIEQPIGSMISSNLQAIRLAAQPEEEEGDGSSVEENISVPQEETDQEEESEPVIVDARARRMKARTSTRKRYLARWKTPSDDDDLYLPDSGNTGATSASITPRKRKSLRTFAPKTPPSAREVLLSAPLLMDVDSSSDDGEWSSTVSMSLSAIGGDEEVSDIETASGDDDVLLQNHTLPHHLQTQRRAAALDAEDINKEMMKKGDPLFPPGEEDAGSILEPMVLSPGPSVDASEYRDSEGSSIEGPFINILDRGAQQPSTPVSASPASAVATSPVRGTLAATFGVVRDAAALLVRNRAPVSQDRAQLSAEAFAEKQRRVAARGGDPDTVTNFEGDSDLE</sequence>
<organism evidence="2 3">
    <name type="scientific">Pseudomicrostroma glucosiphilum</name>
    <dbReference type="NCBI Taxonomy" id="1684307"/>
    <lineage>
        <taxon>Eukaryota</taxon>
        <taxon>Fungi</taxon>
        <taxon>Dikarya</taxon>
        <taxon>Basidiomycota</taxon>
        <taxon>Ustilaginomycotina</taxon>
        <taxon>Exobasidiomycetes</taxon>
        <taxon>Microstromatales</taxon>
        <taxon>Microstromatales incertae sedis</taxon>
        <taxon>Pseudomicrostroma</taxon>
    </lineage>
</organism>
<dbReference type="EMBL" id="KZ819335">
    <property type="protein sequence ID" value="PWN18601.1"/>
    <property type="molecule type" value="Genomic_DNA"/>
</dbReference>
<feature type="compositionally biased region" description="Low complexity" evidence="1">
    <location>
        <begin position="334"/>
        <end position="345"/>
    </location>
</feature>
<reference evidence="2 3" key="1">
    <citation type="journal article" date="2018" name="Mol. Biol. Evol.">
        <title>Broad Genomic Sampling Reveals a Smut Pathogenic Ancestry of the Fungal Clade Ustilaginomycotina.</title>
        <authorList>
            <person name="Kijpornyongpan T."/>
            <person name="Mondo S.J."/>
            <person name="Barry K."/>
            <person name="Sandor L."/>
            <person name="Lee J."/>
            <person name="Lipzen A."/>
            <person name="Pangilinan J."/>
            <person name="LaButti K."/>
            <person name="Hainaut M."/>
            <person name="Henrissat B."/>
            <person name="Grigoriev I.V."/>
            <person name="Spatafora J.W."/>
            <person name="Aime M.C."/>
        </authorList>
    </citation>
    <scope>NUCLEOTIDE SEQUENCE [LARGE SCALE GENOMIC DNA]</scope>
    <source>
        <strain evidence="2 3">MCA 4718</strain>
    </source>
</reference>
<gene>
    <name evidence="2" type="ORF">BCV69DRAFT_301081</name>
</gene>
<feature type="compositionally biased region" description="Basic residues" evidence="1">
    <location>
        <begin position="243"/>
        <end position="256"/>
    </location>
</feature>
<accession>A0A316U293</accession>
<feature type="compositionally biased region" description="Acidic residues" evidence="1">
    <location>
        <begin position="346"/>
        <end position="355"/>
    </location>
</feature>
<feature type="region of interest" description="Disordered" evidence="1">
    <location>
        <begin position="620"/>
        <end position="642"/>
    </location>
</feature>
<evidence type="ECO:0000256" key="1">
    <source>
        <dbReference type="SAM" id="MobiDB-lite"/>
    </source>
</evidence>
<feature type="region of interest" description="Disordered" evidence="1">
    <location>
        <begin position="226"/>
        <end position="261"/>
    </location>
</feature>
<name>A0A316U293_9BASI</name>
<feature type="compositionally biased region" description="Polar residues" evidence="1">
    <location>
        <begin position="24"/>
        <end position="37"/>
    </location>
</feature>
<feature type="region of interest" description="Disordered" evidence="1">
    <location>
        <begin position="325"/>
        <end position="355"/>
    </location>
</feature>
<dbReference type="AlphaFoldDB" id="A0A316U293"/>